<name>A0A7S6RFU2_9CYAN</name>
<dbReference type="InterPro" id="IPR051159">
    <property type="entry name" value="Hexapeptide_acetyltransf"/>
</dbReference>
<dbReference type="InterPro" id="IPR011004">
    <property type="entry name" value="Trimer_LpxA-like_sf"/>
</dbReference>
<dbReference type="EMBL" id="CP063311">
    <property type="protein sequence ID" value="QOV22707.1"/>
    <property type="molecule type" value="Genomic_DNA"/>
</dbReference>
<dbReference type="SUPFAM" id="SSF51161">
    <property type="entry name" value="Trimeric LpxA-like enzymes"/>
    <property type="match status" value="1"/>
</dbReference>
<evidence type="ECO:0000259" key="3">
    <source>
        <dbReference type="SMART" id="SM00065"/>
    </source>
</evidence>
<dbReference type="SUPFAM" id="SSF55781">
    <property type="entry name" value="GAF domain-like"/>
    <property type="match status" value="1"/>
</dbReference>
<dbReference type="PANTHER" id="PTHR23416">
    <property type="entry name" value="SIALIC ACID SYNTHASE-RELATED"/>
    <property type="match status" value="1"/>
</dbReference>
<dbReference type="PROSITE" id="PS00101">
    <property type="entry name" value="HEXAPEP_TRANSFERASES"/>
    <property type="match status" value="1"/>
</dbReference>
<evidence type="ECO:0000256" key="1">
    <source>
        <dbReference type="ARBA" id="ARBA00022679"/>
    </source>
</evidence>
<dbReference type="GO" id="GO:0043886">
    <property type="term" value="F:structural constituent of carboxysome shell"/>
    <property type="evidence" value="ECO:0007669"/>
    <property type="project" value="UniProtKB-ARBA"/>
</dbReference>
<protein>
    <submittedName>
        <fullName evidence="4">GAF domain-containing protein</fullName>
    </submittedName>
</protein>
<keyword evidence="5" id="KW-1185">Reference proteome</keyword>
<feature type="domain" description="GAF" evidence="3">
    <location>
        <begin position="266"/>
        <end position="411"/>
    </location>
</feature>
<dbReference type="Gene3D" id="3.30.450.40">
    <property type="match status" value="1"/>
</dbReference>
<evidence type="ECO:0000313" key="4">
    <source>
        <dbReference type="EMBL" id="QOV22707.1"/>
    </source>
</evidence>
<reference evidence="5" key="1">
    <citation type="submission" date="2020-10" db="EMBL/GenBank/DDBJ databases">
        <title>Genome-based taxonomic classification of the species Anabaenopsis elenkinii.</title>
        <authorList>
            <person name="Delbaje E."/>
            <person name="Andreote A.P.D."/>
            <person name="Pellegrinetti T.A."/>
            <person name="Cruz R.B."/>
            <person name="Branco L.H.Z."/>
            <person name="Fiore M.F."/>
        </authorList>
    </citation>
    <scope>NUCLEOTIDE SEQUENCE [LARGE SCALE GENOMIC DNA]</scope>
    <source>
        <strain evidence="5">CCIBt3563</strain>
    </source>
</reference>
<accession>A0A7S6RFU2</accession>
<gene>
    <name evidence="4" type="ORF">IM676_19010</name>
</gene>
<dbReference type="SMART" id="SM00065">
    <property type="entry name" value="GAF"/>
    <property type="match status" value="1"/>
</dbReference>
<dbReference type="AlphaFoldDB" id="A0A7S6RFU2"/>
<dbReference type="Pfam" id="PF00132">
    <property type="entry name" value="Hexapep"/>
    <property type="match status" value="1"/>
</dbReference>
<dbReference type="InterPro" id="IPR001451">
    <property type="entry name" value="Hexapep"/>
</dbReference>
<dbReference type="GO" id="GO:0031470">
    <property type="term" value="C:carboxysome"/>
    <property type="evidence" value="ECO:0007669"/>
    <property type="project" value="UniProtKB-ARBA"/>
</dbReference>
<dbReference type="InterPro" id="IPR018357">
    <property type="entry name" value="Hexapep_transf_CS"/>
</dbReference>
<dbReference type="KEGG" id="aee:IM676_19010"/>
<sequence length="413" mass="45753">MVNREYVSNWQHIQEYLLTNLFGYIPTNLVGGRLRKLFYRRIFRKLGKSVYIDSYVRILNASCIEIGNKVQLLRNVNLDARWHSNNRIYLGDLVSLEQGVDIRALNNTSVEIHEGTFIGPYVCITGSGNIKIGKNCLIAAQTGLFANNHIFSDPTENINSQGVTREGIVIEDDCWLGSGVKVLDGVTIGEGSIIGAGAVVTKDIPPFSVAVGVPAKVIRSRKEYICEDGSRLPILLSTSLARVEKAAKVSYQDLQNSDRTVKYDLLFNNVLQVLLTSICQIMNADSVTVLLPAEKEQQLFVCASIGLEEEIREGIHIPFGCGFAGKIATSAKRLIVDDLSTIEVFSPILRNKGIRSIIGVPLQLKEQVYGVLHVGNFHHHQFSNDNIQQLQLIADHVGLAIEPLLQSNKLKFN</sequence>
<dbReference type="CDD" id="cd04647">
    <property type="entry name" value="LbH_MAT_like"/>
    <property type="match status" value="1"/>
</dbReference>
<dbReference type="Pfam" id="PF13185">
    <property type="entry name" value="GAF_2"/>
    <property type="match status" value="1"/>
</dbReference>
<dbReference type="GO" id="GO:0016740">
    <property type="term" value="F:transferase activity"/>
    <property type="evidence" value="ECO:0007669"/>
    <property type="project" value="UniProtKB-KW"/>
</dbReference>
<keyword evidence="1" id="KW-0808">Transferase</keyword>
<evidence type="ECO:0000256" key="2">
    <source>
        <dbReference type="ARBA" id="ARBA00022737"/>
    </source>
</evidence>
<evidence type="ECO:0000313" key="5">
    <source>
        <dbReference type="Proteomes" id="UP000593846"/>
    </source>
</evidence>
<organism evidence="4 5">
    <name type="scientific">Anabaenopsis elenkinii CCIBt3563</name>
    <dbReference type="NCBI Taxonomy" id="2779889"/>
    <lineage>
        <taxon>Bacteria</taxon>
        <taxon>Bacillati</taxon>
        <taxon>Cyanobacteriota</taxon>
        <taxon>Cyanophyceae</taxon>
        <taxon>Nostocales</taxon>
        <taxon>Nodulariaceae</taxon>
        <taxon>Anabaenopsis</taxon>
    </lineage>
</organism>
<dbReference type="Gene3D" id="2.160.10.10">
    <property type="entry name" value="Hexapeptide repeat proteins"/>
    <property type="match status" value="1"/>
</dbReference>
<dbReference type="InterPro" id="IPR003018">
    <property type="entry name" value="GAF"/>
</dbReference>
<proteinExistence type="predicted"/>
<keyword evidence="2" id="KW-0677">Repeat</keyword>
<dbReference type="PANTHER" id="PTHR23416:SF78">
    <property type="entry name" value="LIPOPOLYSACCHARIDE BIOSYNTHESIS O-ACETYL TRANSFERASE WBBJ-RELATED"/>
    <property type="match status" value="1"/>
</dbReference>
<dbReference type="Proteomes" id="UP000593846">
    <property type="component" value="Chromosome"/>
</dbReference>
<dbReference type="InterPro" id="IPR029016">
    <property type="entry name" value="GAF-like_dom_sf"/>
</dbReference>